<evidence type="ECO:0000313" key="1">
    <source>
        <dbReference type="EMBL" id="SFO87777.1"/>
    </source>
</evidence>
<dbReference type="Proteomes" id="UP000199227">
    <property type="component" value="Unassembled WGS sequence"/>
</dbReference>
<dbReference type="EMBL" id="FOXB01000001">
    <property type="protein sequence ID" value="SFO87777.1"/>
    <property type="molecule type" value="Genomic_DNA"/>
</dbReference>
<reference evidence="1 2" key="1">
    <citation type="submission" date="2016-10" db="EMBL/GenBank/DDBJ databases">
        <authorList>
            <person name="de Groot N.N."/>
        </authorList>
    </citation>
    <scope>NUCLEOTIDE SEQUENCE [LARGE SCALE GENOMIC DNA]</scope>
    <source>
        <strain evidence="1 2">EP1-55-1</strain>
    </source>
</reference>
<protein>
    <submittedName>
        <fullName evidence="1">Uncharacterized protein</fullName>
    </submittedName>
</protein>
<accession>A0A1I5KS19</accession>
<sequence length="365" mass="42012">MMLMRLNILLLLILSVPLFSDGTFNLQLLNRHAFVLPEGKIQVKFGYLRINDALDVFNIKEQQIGDLESKYGTMGDMTGAEIEVRHGLTKNDTLFLNLQQWNIAYSSSKLKNRHLELFERHLLYSNKYLTTFNTITADGGVIFDKADDLHITNDNLINNMIQKIKPGTKIKILDGSIIIDDLKLTFYDKDGDKIYPHVVTKNMSHSALFARLATGKRFSSKAILSLYAGIRRSKVTSRVEAAPIGENSFLDSQLKKLEPINFNRYETMVNVGIVYGLVFSRKWFAEFSYEFDKFFRGDDLTYMDTNHIIKASLTRAINRNLSIFAGGQIMFHQLNTDLPYLYNEYTKTQFDKKYGFINLGFVYTF</sequence>
<dbReference type="STRING" id="223786.SAMN05216234_10159"/>
<name>A0A1I5KS19_9BACT</name>
<proteinExistence type="predicted"/>
<dbReference type="AlphaFoldDB" id="A0A1I5KS19"/>
<gene>
    <name evidence="1" type="ORF">SAMN05216234_10159</name>
</gene>
<keyword evidence="2" id="KW-1185">Reference proteome</keyword>
<evidence type="ECO:0000313" key="2">
    <source>
        <dbReference type="Proteomes" id="UP000199227"/>
    </source>
</evidence>
<organism evidence="1 2">
    <name type="scientific">Hydrogenimonas thermophila</name>
    <dbReference type="NCBI Taxonomy" id="223786"/>
    <lineage>
        <taxon>Bacteria</taxon>
        <taxon>Pseudomonadati</taxon>
        <taxon>Campylobacterota</taxon>
        <taxon>Epsilonproteobacteria</taxon>
        <taxon>Campylobacterales</taxon>
        <taxon>Hydrogenimonadaceae</taxon>
        <taxon>Hydrogenimonas</taxon>
    </lineage>
</organism>